<organism evidence="10 11">
    <name type="scientific">Sporolituus thermophilus DSM 23256</name>
    <dbReference type="NCBI Taxonomy" id="1123285"/>
    <lineage>
        <taxon>Bacteria</taxon>
        <taxon>Bacillati</taxon>
        <taxon>Bacillota</taxon>
        <taxon>Negativicutes</taxon>
        <taxon>Selenomonadales</taxon>
        <taxon>Sporomusaceae</taxon>
        <taxon>Sporolituus</taxon>
    </lineage>
</organism>
<dbReference type="EMBL" id="FNBU01000007">
    <property type="protein sequence ID" value="SDF32821.1"/>
    <property type="molecule type" value="Genomic_DNA"/>
</dbReference>
<dbReference type="STRING" id="1123285.SAMN05660235_01213"/>
<dbReference type="OrthoDB" id="128617at2"/>
<evidence type="ECO:0000313" key="10">
    <source>
        <dbReference type="EMBL" id="SDF32821.1"/>
    </source>
</evidence>
<feature type="compositionally biased region" description="Basic and acidic residues" evidence="7">
    <location>
        <begin position="307"/>
        <end position="318"/>
    </location>
</feature>
<accession>A0A1G7K750</accession>
<evidence type="ECO:0000256" key="2">
    <source>
        <dbReference type="ARBA" id="ARBA00022475"/>
    </source>
</evidence>
<keyword evidence="4 8" id="KW-1133">Transmembrane helix</keyword>
<feature type="transmembrane region" description="Helical" evidence="8">
    <location>
        <begin position="219"/>
        <end position="242"/>
    </location>
</feature>
<keyword evidence="2" id="KW-1003">Cell membrane</keyword>
<evidence type="ECO:0000256" key="5">
    <source>
        <dbReference type="ARBA" id="ARBA00023002"/>
    </source>
</evidence>
<evidence type="ECO:0000259" key="9">
    <source>
        <dbReference type="Pfam" id="PF02665"/>
    </source>
</evidence>
<evidence type="ECO:0000256" key="8">
    <source>
        <dbReference type="SAM" id="Phobius"/>
    </source>
</evidence>
<keyword evidence="5" id="KW-0560">Oxidoreductase</keyword>
<reference evidence="11" key="1">
    <citation type="submission" date="2016-10" db="EMBL/GenBank/DDBJ databases">
        <authorList>
            <person name="Varghese N."/>
            <person name="Submissions S."/>
        </authorList>
    </citation>
    <scope>NUCLEOTIDE SEQUENCE [LARGE SCALE GENOMIC DNA]</scope>
    <source>
        <strain evidence="11">DSM 23256</strain>
    </source>
</reference>
<feature type="transmembrane region" description="Helical" evidence="8">
    <location>
        <begin position="137"/>
        <end position="163"/>
    </location>
</feature>
<dbReference type="InterPro" id="IPR023234">
    <property type="entry name" value="NarG-like_domain"/>
</dbReference>
<proteinExistence type="predicted"/>
<feature type="domain" description="NarG-like" evidence="9">
    <location>
        <begin position="136"/>
        <end position="252"/>
    </location>
</feature>
<dbReference type="Gene3D" id="1.20.950.20">
    <property type="entry name" value="Transmembrane di-heme cytochromes, Chain C"/>
    <property type="match status" value="1"/>
</dbReference>
<keyword evidence="6 8" id="KW-0472">Membrane</keyword>
<gene>
    <name evidence="10" type="ORF">SAMN05660235_01213</name>
</gene>
<dbReference type="GO" id="GO:0005886">
    <property type="term" value="C:plasma membrane"/>
    <property type="evidence" value="ECO:0007669"/>
    <property type="project" value="UniProtKB-SubCell"/>
</dbReference>
<keyword evidence="11" id="KW-1185">Reference proteome</keyword>
<evidence type="ECO:0000313" key="11">
    <source>
        <dbReference type="Proteomes" id="UP000243333"/>
    </source>
</evidence>
<dbReference type="SUPFAM" id="SSF103501">
    <property type="entry name" value="Respiratory nitrate reductase 1 gamma chain"/>
    <property type="match status" value="1"/>
</dbReference>
<evidence type="ECO:0000256" key="1">
    <source>
        <dbReference type="ARBA" id="ARBA00004651"/>
    </source>
</evidence>
<name>A0A1G7K750_9FIRM</name>
<feature type="region of interest" description="Disordered" evidence="7">
    <location>
        <begin position="305"/>
        <end position="331"/>
    </location>
</feature>
<evidence type="ECO:0000256" key="4">
    <source>
        <dbReference type="ARBA" id="ARBA00022989"/>
    </source>
</evidence>
<dbReference type="AlphaFoldDB" id="A0A1G7K750"/>
<dbReference type="Pfam" id="PF02665">
    <property type="entry name" value="Nitrate_red_gam"/>
    <property type="match status" value="1"/>
</dbReference>
<dbReference type="RefSeq" id="WP_093689065.1">
    <property type="nucleotide sequence ID" value="NZ_FNBU01000007.1"/>
</dbReference>
<dbReference type="GO" id="GO:0016491">
    <property type="term" value="F:oxidoreductase activity"/>
    <property type="evidence" value="ECO:0007669"/>
    <property type="project" value="UniProtKB-KW"/>
</dbReference>
<dbReference type="Proteomes" id="UP000243333">
    <property type="component" value="Unassembled WGS sequence"/>
</dbReference>
<keyword evidence="3 8" id="KW-0812">Transmembrane</keyword>
<dbReference type="InterPro" id="IPR036197">
    <property type="entry name" value="NarG-like_sf"/>
</dbReference>
<feature type="transmembrane region" description="Helical" evidence="8">
    <location>
        <begin position="175"/>
        <end position="199"/>
    </location>
</feature>
<feature type="transmembrane region" description="Helical" evidence="8">
    <location>
        <begin position="6"/>
        <end position="27"/>
    </location>
</feature>
<comment type="subcellular location">
    <subcellularLocation>
        <location evidence="1">Cell membrane</location>
        <topology evidence="1">Multi-pass membrane protein</topology>
    </subcellularLocation>
</comment>
<evidence type="ECO:0000256" key="6">
    <source>
        <dbReference type="ARBA" id="ARBA00023136"/>
    </source>
</evidence>
<sequence>MLSWLISGPFMYLAILVFILVTARKVWSIAQMPRHLRWDLYPIAHDGPQGSPYQEVDFWQKPRRVSLAHELAEMAEEILLLKRTFLYNRKMWFFSFPMHFAFYLIIAWLVLLVAGAALELATGLRISGNSTVGWAMLFNLATLAAGVAGLVLGVFGTAGLLWLRHTDENLKDFSAPITYFNLYLLLALFGVGLAAWWVNDPSFELARAYVRSLLSFSPMALPHPLMVLEALLFSLFLIYLPFSRMLHFAAKYFFYHNIMWDDEPVVRGSNLEKSIAGYLNYQMEWSAQHIVSGASWLQQATANPTAEVKKTNETKSQDKGLGQTGGHTFSA</sequence>
<evidence type="ECO:0000256" key="7">
    <source>
        <dbReference type="SAM" id="MobiDB-lite"/>
    </source>
</evidence>
<evidence type="ECO:0000256" key="3">
    <source>
        <dbReference type="ARBA" id="ARBA00022692"/>
    </source>
</evidence>
<protein>
    <submittedName>
        <fullName evidence="10">Nitrate reductase gamma subunit</fullName>
    </submittedName>
</protein>
<feature type="transmembrane region" description="Helical" evidence="8">
    <location>
        <begin position="92"/>
        <end position="117"/>
    </location>
</feature>